<dbReference type="PANTHER" id="PTHR35283:SF3">
    <property type="entry name" value="T12C22.21 PROTEIN"/>
    <property type="match status" value="1"/>
</dbReference>
<accession>A0A3Q7G620</accession>
<evidence type="ECO:0000256" key="2">
    <source>
        <dbReference type="SAM" id="Phobius"/>
    </source>
</evidence>
<evidence type="ECO:0008006" key="5">
    <source>
        <dbReference type="Google" id="ProtNLM"/>
    </source>
</evidence>
<dbReference type="OMA" id="RMGCCAG"/>
<keyword evidence="2" id="KW-0472">Membrane</keyword>
<dbReference type="InterPro" id="IPR021414">
    <property type="entry name" value="DUF3054"/>
</dbReference>
<evidence type="ECO:0000313" key="4">
    <source>
        <dbReference type="Proteomes" id="UP000004994"/>
    </source>
</evidence>
<dbReference type="EnsemblPlants" id="Solyc04g077500.3.1">
    <property type="protein sequence ID" value="Solyc04g077500.3.1"/>
    <property type="gene ID" value="Solyc04g077500.3"/>
</dbReference>
<name>A0A3Q7G620_SOLLC</name>
<reference evidence="3" key="1">
    <citation type="journal article" date="2012" name="Nature">
        <title>The tomato genome sequence provides insights into fleshy fruit evolution.</title>
        <authorList>
            <consortium name="Tomato Genome Consortium"/>
        </authorList>
    </citation>
    <scope>NUCLEOTIDE SEQUENCE [LARGE SCALE GENOMIC DNA]</scope>
    <source>
        <strain evidence="3">cv. Heinz 1706</strain>
    </source>
</reference>
<dbReference type="InParanoid" id="A0A3Q7G620"/>
<feature type="region of interest" description="Disordered" evidence="1">
    <location>
        <begin position="31"/>
        <end position="96"/>
    </location>
</feature>
<dbReference type="AlphaFoldDB" id="A0A3Q7G620"/>
<evidence type="ECO:0000313" key="3">
    <source>
        <dbReference type="EnsemblPlants" id="Solyc04g077500.3.1"/>
    </source>
</evidence>
<sequence length="296" mass="31265">MEVVGTMSLLAQAPAGALSATHRCSLTFTHPIPPLFSHRRPTQISTKNPIHGSKNGQKPITLANAESSSSGAGVPREASTATTSTVGSSNSSNGSASFSTEDSISFVGQDSVPLEGVIQFEKPDSNSISDKINKWGWVALLAGGDVAVLLLFSAIGRFSHGFAVFDSETLRTADPFIAGKEIVVGSLGWLLSAYFLGGFGEDGKGKNGLFKAFIAATKSWSLGIPLGIAIRAASVGHIPPVNFIIVTMGSTAVLLIGWRTLLFSILPTDKPKKNDVYKSGNPFEFLELLTSLVRRW</sequence>
<feature type="transmembrane region" description="Helical" evidence="2">
    <location>
        <begin position="176"/>
        <end position="197"/>
    </location>
</feature>
<protein>
    <recommendedName>
        <fullName evidence="5">Transmembrane protein</fullName>
    </recommendedName>
</protein>
<dbReference type="Pfam" id="PF11255">
    <property type="entry name" value="DUF3054"/>
    <property type="match status" value="1"/>
</dbReference>
<evidence type="ECO:0000256" key="1">
    <source>
        <dbReference type="SAM" id="MobiDB-lite"/>
    </source>
</evidence>
<feature type="transmembrane region" description="Helical" evidence="2">
    <location>
        <begin position="241"/>
        <end position="266"/>
    </location>
</feature>
<feature type="compositionally biased region" description="Polar residues" evidence="1">
    <location>
        <begin position="42"/>
        <end position="71"/>
    </location>
</feature>
<dbReference type="Proteomes" id="UP000004994">
    <property type="component" value="Chromosome 4"/>
</dbReference>
<feature type="compositionally biased region" description="Low complexity" evidence="1">
    <location>
        <begin position="79"/>
        <end position="96"/>
    </location>
</feature>
<keyword evidence="4" id="KW-1185">Reference proteome</keyword>
<dbReference type="PaxDb" id="4081-Solyc04g077500.2.1"/>
<dbReference type="Gramene" id="Solyc04g077500.3.1">
    <property type="protein sequence ID" value="Solyc04g077500.3.1"/>
    <property type="gene ID" value="Solyc04g077500.3"/>
</dbReference>
<reference evidence="3" key="2">
    <citation type="submission" date="2019-01" db="UniProtKB">
        <authorList>
            <consortium name="EnsemblPlants"/>
        </authorList>
    </citation>
    <scope>IDENTIFICATION</scope>
    <source>
        <strain evidence="3">cv. Heinz 1706</strain>
    </source>
</reference>
<feature type="transmembrane region" description="Helical" evidence="2">
    <location>
        <begin position="135"/>
        <end position="155"/>
    </location>
</feature>
<proteinExistence type="predicted"/>
<dbReference type="PANTHER" id="PTHR35283">
    <property type="entry name" value="T12C22.21 PROTEIN"/>
    <property type="match status" value="1"/>
</dbReference>
<organism evidence="3">
    <name type="scientific">Solanum lycopersicum</name>
    <name type="common">Tomato</name>
    <name type="synonym">Lycopersicon esculentum</name>
    <dbReference type="NCBI Taxonomy" id="4081"/>
    <lineage>
        <taxon>Eukaryota</taxon>
        <taxon>Viridiplantae</taxon>
        <taxon>Streptophyta</taxon>
        <taxon>Embryophyta</taxon>
        <taxon>Tracheophyta</taxon>
        <taxon>Spermatophyta</taxon>
        <taxon>Magnoliopsida</taxon>
        <taxon>eudicotyledons</taxon>
        <taxon>Gunneridae</taxon>
        <taxon>Pentapetalae</taxon>
        <taxon>asterids</taxon>
        <taxon>lamiids</taxon>
        <taxon>Solanales</taxon>
        <taxon>Solanaceae</taxon>
        <taxon>Solanoideae</taxon>
        <taxon>Solaneae</taxon>
        <taxon>Solanum</taxon>
        <taxon>Solanum subgen. Lycopersicon</taxon>
    </lineage>
</organism>
<keyword evidence="2" id="KW-1133">Transmembrane helix</keyword>
<feature type="transmembrane region" description="Helical" evidence="2">
    <location>
        <begin position="209"/>
        <end position="229"/>
    </location>
</feature>
<dbReference type="FunCoup" id="A0A3Q7G620">
    <property type="interactions" value="1225"/>
</dbReference>
<keyword evidence="2" id="KW-0812">Transmembrane</keyword>